<gene>
    <name evidence="7" type="ORF">CXF48_07255</name>
</gene>
<dbReference type="InterPro" id="IPR008927">
    <property type="entry name" value="6-PGluconate_DH-like_C_sf"/>
</dbReference>
<evidence type="ECO:0000313" key="7">
    <source>
        <dbReference type="EMBL" id="RRO86396.1"/>
    </source>
</evidence>
<dbReference type="SUPFAM" id="SSF48179">
    <property type="entry name" value="6-phosphogluconate dehydrogenase C-terminal domain-like"/>
    <property type="match status" value="1"/>
</dbReference>
<dbReference type="EMBL" id="PQNK01000010">
    <property type="protein sequence ID" value="RRO86396.1"/>
    <property type="molecule type" value="Genomic_DNA"/>
</dbReference>
<dbReference type="PANTHER" id="PTHR48075">
    <property type="entry name" value="3-HYDROXYACYL-COA DEHYDROGENASE FAMILY PROTEIN"/>
    <property type="match status" value="1"/>
</dbReference>
<dbReference type="InterPro" id="IPR006108">
    <property type="entry name" value="3HC_DH_C"/>
</dbReference>
<comment type="pathway">
    <text evidence="1">Lipid metabolism; butanoate metabolism.</text>
</comment>
<dbReference type="InterPro" id="IPR013328">
    <property type="entry name" value="6PGD_dom2"/>
</dbReference>
<sequence length="317" mass="32627">MSTALIVGAGVIGLSWARLFAGAGWAVRVTDPRDDLADILAEAFPDAPTSGDGSGTAGDAGDGAGSDPTAVPGSVTGYADAAEAASAGAGVDFVQEAGPERVEIKQEIFRTLAAATAEGTVLASSSSSLLPSDIAEGNDAASRIIIGHPFNPPELMPLVEIVPSPATSDAAVARAVEVYRSLGRNPVPLRKEIRGFVGNRLQRVFNEQAAYLVQEGVVGPAELDEIVRTSLGLRWATIGPFEGQRLGGGPAGARHLLEHVGAAMDFDSGAPDPARMGEVVDAIEADYGADEESYRRLTAARDARTRAVLAALRSVDS</sequence>
<name>A0A426PXY0_9CORY</name>
<evidence type="ECO:0000256" key="2">
    <source>
        <dbReference type="ARBA" id="ARBA00009463"/>
    </source>
</evidence>
<feature type="domain" description="3-hydroxyacyl-CoA dehydrogenase NAD binding" evidence="6">
    <location>
        <begin position="6"/>
        <end position="191"/>
    </location>
</feature>
<comment type="caution">
    <text evidence="7">The sequence shown here is derived from an EMBL/GenBank/DDBJ whole genome shotgun (WGS) entry which is preliminary data.</text>
</comment>
<comment type="similarity">
    <text evidence="2">Belongs to the 3-hydroxyacyl-CoA dehydrogenase family.</text>
</comment>
<dbReference type="Gene3D" id="1.10.1040.10">
    <property type="entry name" value="N-(1-d-carboxylethyl)-l-norvaline Dehydrogenase, domain 2"/>
    <property type="match status" value="1"/>
</dbReference>
<reference evidence="7 8" key="1">
    <citation type="submission" date="2018-01" db="EMBL/GenBank/DDBJ databases">
        <title>Twenty Corynebacterium bovis Genomes.</title>
        <authorList>
            <person name="Gulvik C.A."/>
        </authorList>
    </citation>
    <scope>NUCLEOTIDE SEQUENCE [LARGE SCALE GENOMIC DNA]</scope>
    <source>
        <strain evidence="7 8">F6900</strain>
    </source>
</reference>
<dbReference type="Pfam" id="PF02737">
    <property type="entry name" value="3HCDH_N"/>
    <property type="match status" value="1"/>
</dbReference>
<dbReference type="PANTHER" id="PTHR48075:SF1">
    <property type="entry name" value="LAMBDA-CRYSTALLIN HOMOLOG"/>
    <property type="match status" value="1"/>
</dbReference>
<protein>
    <submittedName>
        <fullName evidence="7">Hydroxylacyl-CoA dehydrogenase</fullName>
    </submittedName>
</protein>
<evidence type="ECO:0000259" key="5">
    <source>
        <dbReference type="Pfam" id="PF00725"/>
    </source>
</evidence>
<evidence type="ECO:0000313" key="8">
    <source>
        <dbReference type="Proteomes" id="UP000276526"/>
    </source>
</evidence>
<dbReference type="AlphaFoldDB" id="A0A426PXY0"/>
<keyword evidence="3" id="KW-0560">Oxidoreductase</keyword>
<dbReference type="GO" id="GO:0050104">
    <property type="term" value="F:L-gulonate 3-dehydrogenase activity"/>
    <property type="evidence" value="ECO:0007669"/>
    <property type="project" value="TreeGrafter"/>
</dbReference>
<dbReference type="RefSeq" id="WP_125173070.1">
    <property type="nucleotide sequence ID" value="NZ_JAPJOD010000137.1"/>
</dbReference>
<feature type="compositionally biased region" description="Gly residues" evidence="4">
    <location>
        <begin position="52"/>
        <end position="64"/>
    </location>
</feature>
<dbReference type="InterPro" id="IPR006176">
    <property type="entry name" value="3-OHacyl-CoA_DH_NAD-bd"/>
</dbReference>
<dbReference type="Proteomes" id="UP000276526">
    <property type="component" value="Unassembled WGS sequence"/>
</dbReference>
<dbReference type="GO" id="GO:0070403">
    <property type="term" value="F:NAD+ binding"/>
    <property type="evidence" value="ECO:0007669"/>
    <property type="project" value="InterPro"/>
</dbReference>
<evidence type="ECO:0000256" key="3">
    <source>
        <dbReference type="ARBA" id="ARBA00023002"/>
    </source>
</evidence>
<feature type="domain" description="3-hydroxyacyl-CoA dehydrogenase C-terminal" evidence="5">
    <location>
        <begin position="195"/>
        <end position="258"/>
    </location>
</feature>
<organism evidence="7 8">
    <name type="scientific">Corynebacterium bovis</name>
    <dbReference type="NCBI Taxonomy" id="36808"/>
    <lineage>
        <taxon>Bacteria</taxon>
        <taxon>Bacillati</taxon>
        <taxon>Actinomycetota</taxon>
        <taxon>Actinomycetes</taxon>
        <taxon>Mycobacteriales</taxon>
        <taxon>Corynebacteriaceae</taxon>
        <taxon>Corynebacterium</taxon>
    </lineage>
</organism>
<dbReference type="Gene3D" id="3.40.50.720">
    <property type="entry name" value="NAD(P)-binding Rossmann-like Domain"/>
    <property type="match status" value="1"/>
</dbReference>
<dbReference type="SUPFAM" id="SSF51735">
    <property type="entry name" value="NAD(P)-binding Rossmann-fold domains"/>
    <property type="match status" value="1"/>
</dbReference>
<evidence type="ECO:0000259" key="6">
    <source>
        <dbReference type="Pfam" id="PF02737"/>
    </source>
</evidence>
<proteinExistence type="inferred from homology"/>
<feature type="region of interest" description="Disordered" evidence="4">
    <location>
        <begin position="44"/>
        <end position="75"/>
    </location>
</feature>
<evidence type="ECO:0000256" key="1">
    <source>
        <dbReference type="ARBA" id="ARBA00005086"/>
    </source>
</evidence>
<accession>A0A426PXY0</accession>
<dbReference type="GO" id="GO:0006631">
    <property type="term" value="P:fatty acid metabolic process"/>
    <property type="evidence" value="ECO:0007669"/>
    <property type="project" value="InterPro"/>
</dbReference>
<dbReference type="InterPro" id="IPR036291">
    <property type="entry name" value="NAD(P)-bd_dom_sf"/>
</dbReference>
<dbReference type="Pfam" id="PF00725">
    <property type="entry name" value="3HCDH"/>
    <property type="match status" value="1"/>
</dbReference>
<evidence type="ECO:0000256" key="4">
    <source>
        <dbReference type="SAM" id="MobiDB-lite"/>
    </source>
</evidence>